<keyword evidence="3" id="KW-1185">Reference proteome</keyword>
<comment type="caution">
    <text evidence="2">The sequence shown here is derived from an EMBL/GenBank/DDBJ whole genome shotgun (WGS) entry which is preliminary data.</text>
</comment>
<accession>A0A6L9EFX1</accession>
<dbReference type="AlphaFoldDB" id="A0A6L9EFX1"/>
<evidence type="ECO:0000256" key="1">
    <source>
        <dbReference type="SAM" id="SignalP"/>
    </source>
</evidence>
<sequence length="118" mass="14024">MKRTSLLALGCAFFFCMAFQAVNAQQRDPNTTDDKSLKVKKRTVMERYEPEMILSVEKRVELKKQRLATIKKRRQIIDTLDISERKKRRLLKELYQSPSSEKWDKLIADIEFEEDPQD</sequence>
<reference evidence="2 3" key="1">
    <citation type="submission" date="2020-01" db="EMBL/GenBank/DDBJ databases">
        <title>Bacteria diversity of Porities sp.</title>
        <authorList>
            <person name="Wang G."/>
        </authorList>
    </citation>
    <scope>NUCLEOTIDE SEQUENCE [LARGE SCALE GENOMIC DNA]</scope>
    <source>
        <strain evidence="2 3">R33</strain>
    </source>
</reference>
<feature type="signal peptide" evidence="1">
    <location>
        <begin position="1"/>
        <end position="24"/>
    </location>
</feature>
<dbReference type="Proteomes" id="UP000475249">
    <property type="component" value="Unassembled WGS sequence"/>
</dbReference>
<evidence type="ECO:0000313" key="2">
    <source>
        <dbReference type="EMBL" id="NAS13645.1"/>
    </source>
</evidence>
<dbReference type="EMBL" id="WXYO01000007">
    <property type="protein sequence ID" value="NAS13645.1"/>
    <property type="molecule type" value="Genomic_DNA"/>
</dbReference>
<keyword evidence="1" id="KW-0732">Signal</keyword>
<evidence type="ECO:0000313" key="3">
    <source>
        <dbReference type="Proteomes" id="UP000475249"/>
    </source>
</evidence>
<protein>
    <recommendedName>
        <fullName evidence="4">LTXXQ motif family protein</fullName>
    </recommendedName>
</protein>
<gene>
    <name evidence="2" type="ORF">GTQ38_16650</name>
</gene>
<evidence type="ECO:0008006" key="4">
    <source>
        <dbReference type="Google" id="ProtNLM"/>
    </source>
</evidence>
<proteinExistence type="predicted"/>
<organism evidence="2 3">
    <name type="scientific">Poritiphilus flavus</name>
    <dbReference type="NCBI Taxonomy" id="2697053"/>
    <lineage>
        <taxon>Bacteria</taxon>
        <taxon>Pseudomonadati</taxon>
        <taxon>Bacteroidota</taxon>
        <taxon>Flavobacteriia</taxon>
        <taxon>Flavobacteriales</taxon>
        <taxon>Flavobacteriaceae</taxon>
        <taxon>Poritiphilus</taxon>
    </lineage>
</organism>
<name>A0A6L9EFX1_9FLAO</name>
<dbReference type="RefSeq" id="WP_161436674.1">
    <property type="nucleotide sequence ID" value="NZ_WXYO01000007.1"/>
</dbReference>
<feature type="chain" id="PRO_5026745608" description="LTXXQ motif family protein" evidence="1">
    <location>
        <begin position="25"/>
        <end position="118"/>
    </location>
</feature>